<evidence type="ECO:0000256" key="1">
    <source>
        <dbReference type="SAM" id="MobiDB-lite"/>
    </source>
</evidence>
<dbReference type="AlphaFoldDB" id="A0AAP0RHP8"/>
<reference evidence="3 4" key="1">
    <citation type="journal article" date="2024" name="Plant J.">
        <title>Genome sequences and population genomics reveal climatic adaptation and genomic divergence between two closely related sweetgum species.</title>
        <authorList>
            <person name="Xu W.Q."/>
            <person name="Ren C.Q."/>
            <person name="Zhang X.Y."/>
            <person name="Comes H.P."/>
            <person name="Liu X.H."/>
            <person name="Li Y.G."/>
            <person name="Kettle C.J."/>
            <person name="Jalonen R."/>
            <person name="Gaisberger H."/>
            <person name="Ma Y.Z."/>
            <person name="Qiu Y.X."/>
        </authorList>
    </citation>
    <scope>NUCLEOTIDE SEQUENCE [LARGE SCALE GENOMIC DNA]</scope>
    <source>
        <strain evidence="3">Hangzhou</strain>
    </source>
</reference>
<dbReference type="EMBL" id="JBBPBK010000009">
    <property type="protein sequence ID" value="KAK9278054.1"/>
    <property type="molecule type" value="Genomic_DNA"/>
</dbReference>
<dbReference type="Proteomes" id="UP001415857">
    <property type="component" value="Unassembled WGS sequence"/>
</dbReference>
<dbReference type="InterPro" id="IPR029472">
    <property type="entry name" value="Copia-like_N"/>
</dbReference>
<organism evidence="3 4">
    <name type="scientific">Liquidambar formosana</name>
    <name type="common">Formosan gum</name>
    <dbReference type="NCBI Taxonomy" id="63359"/>
    <lineage>
        <taxon>Eukaryota</taxon>
        <taxon>Viridiplantae</taxon>
        <taxon>Streptophyta</taxon>
        <taxon>Embryophyta</taxon>
        <taxon>Tracheophyta</taxon>
        <taxon>Spermatophyta</taxon>
        <taxon>Magnoliopsida</taxon>
        <taxon>eudicotyledons</taxon>
        <taxon>Gunneridae</taxon>
        <taxon>Pentapetalae</taxon>
        <taxon>Saxifragales</taxon>
        <taxon>Altingiaceae</taxon>
        <taxon>Liquidambar</taxon>
    </lineage>
</organism>
<keyword evidence="4" id="KW-1185">Reference proteome</keyword>
<evidence type="ECO:0000313" key="3">
    <source>
        <dbReference type="EMBL" id="KAK9278054.1"/>
    </source>
</evidence>
<evidence type="ECO:0000313" key="4">
    <source>
        <dbReference type="Proteomes" id="UP001415857"/>
    </source>
</evidence>
<feature type="compositionally biased region" description="Polar residues" evidence="1">
    <location>
        <begin position="40"/>
        <end position="53"/>
    </location>
</feature>
<gene>
    <name evidence="3" type="ORF">L1049_027612</name>
</gene>
<name>A0AAP0RHP8_LIQFO</name>
<evidence type="ECO:0000259" key="2">
    <source>
        <dbReference type="Pfam" id="PF14244"/>
    </source>
</evidence>
<proteinExistence type="predicted"/>
<accession>A0AAP0RHP8</accession>
<feature type="domain" description="Retrotransposon Copia-like N-terminal" evidence="2">
    <location>
        <begin position="52"/>
        <end position="85"/>
    </location>
</feature>
<comment type="caution">
    <text evidence="3">The sequence shown here is derived from an EMBL/GenBank/DDBJ whole genome shotgun (WGS) entry which is preliminary data.</text>
</comment>
<feature type="region of interest" description="Disordered" evidence="1">
    <location>
        <begin position="20"/>
        <end position="53"/>
    </location>
</feature>
<sequence>MEGAVKSGEGSPVVIAIELQVEQDPRKNNRPLPVQRDPTRQPSPEKTTSNATDHPNLALVSQLLTSENYSTWSRSIIMALTAKNNLASLIGPLSELLILLIQVIYLGNATIPWFFHGSLILFLRKLQVASFMLNLFMRFGKISKKNLGRLERDMRE</sequence>
<protein>
    <recommendedName>
        <fullName evidence="2">Retrotransposon Copia-like N-terminal domain-containing protein</fullName>
    </recommendedName>
</protein>
<dbReference type="Pfam" id="PF14244">
    <property type="entry name" value="Retrotran_gag_3"/>
    <property type="match status" value="1"/>
</dbReference>